<dbReference type="AlphaFoldDB" id="A0A9P3BQS2"/>
<gene>
    <name evidence="2" type="ORF">Aspvir_004314</name>
</gene>
<dbReference type="InterPro" id="IPR038883">
    <property type="entry name" value="AN11006-like"/>
</dbReference>
<keyword evidence="3" id="KW-1185">Reference proteome</keyword>
<evidence type="ECO:0000313" key="3">
    <source>
        <dbReference type="Proteomes" id="UP000710440"/>
    </source>
</evidence>
<dbReference type="OrthoDB" id="5413827at2759"/>
<dbReference type="Proteomes" id="UP000710440">
    <property type="component" value="Unassembled WGS sequence"/>
</dbReference>
<accession>A0A9P3BQS2</accession>
<comment type="caution">
    <text evidence="2">The sequence shown here is derived from an EMBL/GenBank/DDBJ whole genome shotgun (WGS) entry which is preliminary data.</text>
</comment>
<evidence type="ECO:0000313" key="2">
    <source>
        <dbReference type="EMBL" id="GIK00292.1"/>
    </source>
</evidence>
<dbReference type="InterPro" id="IPR056632">
    <property type="entry name" value="DUF7730"/>
</dbReference>
<dbReference type="PANTHER" id="PTHR42085">
    <property type="entry name" value="F-BOX DOMAIN-CONTAINING PROTEIN"/>
    <property type="match status" value="1"/>
</dbReference>
<evidence type="ECO:0000259" key="1">
    <source>
        <dbReference type="Pfam" id="PF24864"/>
    </source>
</evidence>
<proteinExistence type="predicted"/>
<dbReference type="GeneID" id="66932296"/>
<feature type="domain" description="DUF7730" evidence="1">
    <location>
        <begin position="31"/>
        <end position="155"/>
    </location>
</feature>
<name>A0A9P3BQS2_ASPVI</name>
<dbReference type="RefSeq" id="XP_043123478.1">
    <property type="nucleotide sequence ID" value="XM_043267543.1"/>
</dbReference>
<sequence length="258" mass="29503">MSIDFDMLEVIASTSKSTQIGARSPRNTTPKQSAFLRLPPELRLKIYEYALAVPNEYTDRPLIVVDDRGNSFTSRGRFRALSMCPSWVGQDGTARNLLSVNRQIHDEAEDFLYSRHTLFFLNSFDLSRLGAFLDTLSATARSRIRSVGFEIRFFVHSQTGVPKRVLKDYERAGRLLMEKLPQWSSVFFYLDPRFYYPSASVGGRELSARGVLYLATVFGAIRKDLHFFPLPSIHRHVMDEAQRLLRRGSRSSQGRPSL</sequence>
<reference evidence="2 3" key="1">
    <citation type="submission" date="2021-02" db="EMBL/GenBank/DDBJ databases">
        <title>Pan-genome distribution and transcriptional activeness of fungal secondary metabolism genes in Aspergillus section Fumigati.</title>
        <authorList>
            <person name="Takahashi H."/>
            <person name="Umemura M."/>
            <person name="Ninomiya A."/>
            <person name="Kusuya Y."/>
            <person name="Urayama S."/>
            <person name="Shimizu M."/>
            <person name="Watanabe A."/>
            <person name="Kamei K."/>
            <person name="Yaguchi T."/>
            <person name="Hagiwara D."/>
        </authorList>
    </citation>
    <scope>NUCLEOTIDE SEQUENCE [LARGE SCALE GENOMIC DNA]</scope>
    <source>
        <strain evidence="2 3">IFM 47045</strain>
    </source>
</reference>
<dbReference type="Pfam" id="PF24864">
    <property type="entry name" value="DUF7730"/>
    <property type="match status" value="1"/>
</dbReference>
<dbReference type="EMBL" id="BOPL01000002">
    <property type="protein sequence ID" value="GIK00292.1"/>
    <property type="molecule type" value="Genomic_DNA"/>
</dbReference>
<dbReference type="PANTHER" id="PTHR42085:SF2">
    <property type="entry name" value="F-BOX DOMAIN-CONTAINING PROTEIN"/>
    <property type="match status" value="1"/>
</dbReference>
<organism evidence="2 3">
    <name type="scientific">Aspergillus viridinutans</name>
    <dbReference type="NCBI Taxonomy" id="75553"/>
    <lineage>
        <taxon>Eukaryota</taxon>
        <taxon>Fungi</taxon>
        <taxon>Dikarya</taxon>
        <taxon>Ascomycota</taxon>
        <taxon>Pezizomycotina</taxon>
        <taxon>Eurotiomycetes</taxon>
        <taxon>Eurotiomycetidae</taxon>
        <taxon>Eurotiales</taxon>
        <taxon>Aspergillaceae</taxon>
        <taxon>Aspergillus</taxon>
        <taxon>Aspergillus subgen. Fumigati</taxon>
    </lineage>
</organism>
<protein>
    <recommendedName>
        <fullName evidence="1">DUF7730 domain-containing protein</fullName>
    </recommendedName>
</protein>